<keyword evidence="2" id="KW-1185">Reference proteome</keyword>
<accession>A0AAE0JCB6</accession>
<comment type="caution">
    <text evidence="1">The sequence shown here is derived from an EMBL/GenBank/DDBJ whole genome shotgun (WGS) entry which is preliminary data.</text>
</comment>
<protein>
    <submittedName>
        <fullName evidence="1">Uncharacterized protein</fullName>
    </submittedName>
</protein>
<dbReference type="RefSeq" id="XP_062680335.1">
    <property type="nucleotide sequence ID" value="XM_062822074.1"/>
</dbReference>
<reference evidence="1" key="1">
    <citation type="journal article" date="2023" name="Mol. Phylogenet. Evol.">
        <title>Genome-scale phylogeny and comparative genomics of the fungal order Sordariales.</title>
        <authorList>
            <person name="Hensen N."/>
            <person name="Bonometti L."/>
            <person name="Westerberg I."/>
            <person name="Brannstrom I.O."/>
            <person name="Guillou S."/>
            <person name="Cros-Aarteil S."/>
            <person name="Calhoun S."/>
            <person name="Haridas S."/>
            <person name="Kuo A."/>
            <person name="Mondo S."/>
            <person name="Pangilinan J."/>
            <person name="Riley R."/>
            <person name="LaButti K."/>
            <person name="Andreopoulos B."/>
            <person name="Lipzen A."/>
            <person name="Chen C."/>
            <person name="Yan M."/>
            <person name="Daum C."/>
            <person name="Ng V."/>
            <person name="Clum A."/>
            <person name="Steindorff A."/>
            <person name="Ohm R.A."/>
            <person name="Martin F."/>
            <person name="Silar P."/>
            <person name="Natvig D.O."/>
            <person name="Lalanne C."/>
            <person name="Gautier V."/>
            <person name="Ament-Velasquez S.L."/>
            <person name="Kruys A."/>
            <person name="Hutchinson M.I."/>
            <person name="Powell A.J."/>
            <person name="Barry K."/>
            <person name="Miller A.N."/>
            <person name="Grigoriev I.V."/>
            <person name="Debuchy R."/>
            <person name="Gladieux P."/>
            <person name="Hiltunen Thoren M."/>
            <person name="Johannesson H."/>
        </authorList>
    </citation>
    <scope>NUCLEOTIDE SEQUENCE</scope>
    <source>
        <strain evidence="1">CBS 560.94</strain>
    </source>
</reference>
<dbReference type="AlphaFoldDB" id="A0AAE0JCB6"/>
<dbReference type="GeneID" id="87859228"/>
<evidence type="ECO:0000313" key="1">
    <source>
        <dbReference type="EMBL" id="KAK3342542.1"/>
    </source>
</evidence>
<reference evidence="1" key="2">
    <citation type="submission" date="2023-06" db="EMBL/GenBank/DDBJ databases">
        <authorList>
            <consortium name="Lawrence Berkeley National Laboratory"/>
            <person name="Haridas S."/>
            <person name="Hensen N."/>
            <person name="Bonometti L."/>
            <person name="Westerberg I."/>
            <person name="Brannstrom I.O."/>
            <person name="Guillou S."/>
            <person name="Cros-Aarteil S."/>
            <person name="Calhoun S."/>
            <person name="Kuo A."/>
            <person name="Mondo S."/>
            <person name="Pangilinan J."/>
            <person name="Riley R."/>
            <person name="Labutti K."/>
            <person name="Andreopoulos B."/>
            <person name="Lipzen A."/>
            <person name="Chen C."/>
            <person name="Yanf M."/>
            <person name="Daum C."/>
            <person name="Ng V."/>
            <person name="Clum A."/>
            <person name="Steindorff A."/>
            <person name="Ohm R."/>
            <person name="Martin F."/>
            <person name="Silar P."/>
            <person name="Natvig D."/>
            <person name="Lalanne C."/>
            <person name="Gautier V."/>
            <person name="Ament-Velasquez S.L."/>
            <person name="Kruys A."/>
            <person name="Hutchinson M.I."/>
            <person name="Powell A.J."/>
            <person name="Barry K."/>
            <person name="Miller A.N."/>
            <person name="Grigoriev I.V."/>
            <person name="Debuchy R."/>
            <person name="Gladieux P."/>
            <person name="Thoren M.H."/>
            <person name="Johannesson H."/>
        </authorList>
    </citation>
    <scope>NUCLEOTIDE SEQUENCE</scope>
    <source>
        <strain evidence="1">CBS 560.94</strain>
    </source>
</reference>
<dbReference type="EMBL" id="JAUEPP010000005">
    <property type="protein sequence ID" value="KAK3342542.1"/>
    <property type="molecule type" value="Genomic_DNA"/>
</dbReference>
<evidence type="ECO:0000313" key="2">
    <source>
        <dbReference type="Proteomes" id="UP001278500"/>
    </source>
</evidence>
<sequence length="204" mass="22759">MELLSISTFSLFFWRQKHMQLSTFGFAHPSVITDSQVLTNRKTPICADRESHEGRMRLWQFWIRFEARSVRLSPGLSVDVHSIRKQNFQSPTQSRPELIPWPIHPSIHHPGFPADLKKSAIVKSATNRGPCSGSGNLGKAVGTRRTQGRVWVLGFLTLLLSNSGKSFDRAFEGVGVSNGNGVMYGGNEICDSQSLSKAFLRPFT</sequence>
<dbReference type="Proteomes" id="UP001278500">
    <property type="component" value="Unassembled WGS sequence"/>
</dbReference>
<gene>
    <name evidence="1" type="ORF">B0H65DRAFT_222779</name>
</gene>
<organism evidence="1 2">
    <name type="scientific">Neurospora tetraspora</name>
    <dbReference type="NCBI Taxonomy" id="94610"/>
    <lineage>
        <taxon>Eukaryota</taxon>
        <taxon>Fungi</taxon>
        <taxon>Dikarya</taxon>
        <taxon>Ascomycota</taxon>
        <taxon>Pezizomycotina</taxon>
        <taxon>Sordariomycetes</taxon>
        <taxon>Sordariomycetidae</taxon>
        <taxon>Sordariales</taxon>
        <taxon>Sordariaceae</taxon>
        <taxon>Neurospora</taxon>
    </lineage>
</organism>
<proteinExistence type="predicted"/>
<name>A0AAE0JCB6_9PEZI</name>